<comment type="subcellular location">
    <subcellularLocation>
        <location evidence="2">Nucleus</location>
    </subcellularLocation>
</comment>
<organism evidence="5 6">
    <name type="scientific">Sus scrofa</name>
    <name type="common">Pig</name>
    <dbReference type="NCBI Taxonomy" id="9823"/>
    <lineage>
        <taxon>Eukaryota</taxon>
        <taxon>Metazoa</taxon>
        <taxon>Chordata</taxon>
        <taxon>Craniata</taxon>
        <taxon>Vertebrata</taxon>
        <taxon>Euteleostomi</taxon>
        <taxon>Mammalia</taxon>
        <taxon>Eutheria</taxon>
        <taxon>Laurasiatheria</taxon>
        <taxon>Artiodactyla</taxon>
        <taxon>Suina</taxon>
        <taxon>Suidae</taxon>
        <taxon>Sus</taxon>
    </lineage>
</organism>
<feature type="region of interest" description="Disordered" evidence="3">
    <location>
        <begin position="83"/>
        <end position="230"/>
    </location>
</feature>
<sequence length="230" mass="24471">PLSELNTKAVSASKERSSGVSLADLKALAAADDDFENSRIKLGLQSLVSKGTLVQTKGIGASGFKLNQAATGESKPKAKKLFASLPKKTLQSKSKPTRATEAWEPPHTAKKTKKKKNYPGKAKISKKVRKTATKLEAAEPRKKAVIPARSRAPAPEPAKSAPAPKKGSKKAVTKAQKKDGKKRITTSARPSRPERFRRPCACCCPGSWPSTPCPKAPRPSPSTPAPSKCT</sequence>
<feature type="compositionally biased region" description="Low complexity" evidence="3">
    <location>
        <begin position="147"/>
        <end position="165"/>
    </location>
</feature>
<reference evidence="5 6" key="1">
    <citation type="submission" date="2017-08" db="EMBL/GenBank/DDBJ databases">
        <title>USMARCv1.0.</title>
        <authorList>
            <person name="Hannum G.I."/>
            <person name="Koren S."/>
            <person name="Schroeder S.G."/>
            <person name="Chin S.C."/>
            <person name="Nonneman D.J."/>
            <person name="Becker S.A."/>
            <person name="Rosen B.D."/>
            <person name="Bickhart D.M."/>
            <person name="Putnam N.H."/>
            <person name="Green R.E."/>
            <person name="Tuggle C.K."/>
            <person name="Liu H."/>
            <person name="Rohrer G.A."/>
            <person name="Warr A."/>
            <person name="Hall R."/>
            <person name="Kim K."/>
            <person name="Hume D.A."/>
            <person name="Talbot R."/>
            <person name="Chow W."/>
            <person name="Howe K."/>
            <person name="Schwartz A.S."/>
            <person name="Watson M."/>
            <person name="Archibald A.L."/>
            <person name="Phillippy A.M."/>
            <person name="Smith T.P.L."/>
        </authorList>
    </citation>
    <scope>NUCLEOTIDE SEQUENCE [LARGE SCALE GENOMIC DNA]</scope>
</reference>
<dbReference type="GO" id="GO:0000786">
    <property type="term" value="C:nucleosome"/>
    <property type="evidence" value="ECO:0007669"/>
    <property type="project" value="InterPro"/>
</dbReference>
<evidence type="ECO:0000256" key="2">
    <source>
        <dbReference type="RuleBase" id="RU003894"/>
    </source>
</evidence>
<protein>
    <submittedName>
        <fullName evidence="5">H2B clustered histone 9</fullName>
    </submittedName>
</protein>
<evidence type="ECO:0000256" key="1">
    <source>
        <dbReference type="ARBA" id="ARBA00023125"/>
    </source>
</evidence>
<dbReference type="AlphaFoldDB" id="A0A4X1VJS1"/>
<gene>
    <name evidence="5" type="primary">H2BC9</name>
</gene>
<keyword evidence="1 2" id="KW-0238">DNA-binding</keyword>
<proteinExistence type="inferred from homology"/>
<dbReference type="InterPro" id="IPR005819">
    <property type="entry name" value="H1/H5"/>
</dbReference>
<dbReference type="PRINTS" id="PR00624">
    <property type="entry name" value="HISTONEH5"/>
</dbReference>
<keyword evidence="2" id="KW-0158">Chromosome</keyword>
<keyword evidence="2" id="KW-0539">Nucleus</keyword>
<dbReference type="GO" id="GO:0030527">
    <property type="term" value="F:structural constituent of chromatin"/>
    <property type="evidence" value="ECO:0007669"/>
    <property type="project" value="InterPro"/>
</dbReference>
<dbReference type="Proteomes" id="UP000314985">
    <property type="component" value="Chromosome 7"/>
</dbReference>
<feature type="compositionally biased region" description="Basic residues" evidence="3">
    <location>
        <begin position="108"/>
        <end position="132"/>
    </location>
</feature>
<dbReference type="InterPro" id="IPR036388">
    <property type="entry name" value="WH-like_DNA-bd_sf"/>
</dbReference>
<reference evidence="5" key="2">
    <citation type="submission" date="2025-08" db="UniProtKB">
        <authorList>
            <consortium name="Ensembl"/>
        </authorList>
    </citation>
    <scope>IDENTIFICATION</scope>
</reference>
<evidence type="ECO:0000256" key="3">
    <source>
        <dbReference type="SAM" id="MobiDB-lite"/>
    </source>
</evidence>
<dbReference type="GO" id="GO:0006334">
    <property type="term" value="P:nucleosome assembly"/>
    <property type="evidence" value="ECO:0007669"/>
    <property type="project" value="InterPro"/>
</dbReference>
<evidence type="ECO:0000313" key="6">
    <source>
        <dbReference type="Proteomes" id="UP000314985"/>
    </source>
</evidence>
<evidence type="ECO:0000259" key="4">
    <source>
        <dbReference type="Pfam" id="PF00538"/>
    </source>
</evidence>
<dbReference type="Ensembl" id="ENSSSCT00070049819.1">
    <property type="protein sequence ID" value="ENSSSCP00070042071.1"/>
    <property type="gene ID" value="ENSSSCG00070024938.1"/>
</dbReference>
<dbReference type="InterPro" id="IPR036390">
    <property type="entry name" value="WH_DNA-bd_sf"/>
</dbReference>
<dbReference type="Pfam" id="PF00538">
    <property type="entry name" value="Linker_histone"/>
    <property type="match status" value="1"/>
</dbReference>
<dbReference type="SUPFAM" id="SSF46785">
    <property type="entry name" value="Winged helix' DNA-binding domain"/>
    <property type="match status" value="1"/>
</dbReference>
<comment type="similarity">
    <text evidence="2">Belongs to the histone H1/H5 family.</text>
</comment>
<evidence type="ECO:0000313" key="5">
    <source>
        <dbReference type="Ensembl" id="ENSSSCP00070042071.1"/>
    </source>
</evidence>
<dbReference type="InterPro" id="IPR005818">
    <property type="entry name" value="Histone_H1/H5_H15"/>
</dbReference>
<feature type="domain" description="H15" evidence="4">
    <location>
        <begin position="3"/>
        <end position="66"/>
    </location>
</feature>
<dbReference type="Gene3D" id="1.10.10.10">
    <property type="entry name" value="Winged helix-like DNA-binding domain superfamily/Winged helix DNA-binding domain"/>
    <property type="match status" value="1"/>
</dbReference>
<dbReference type="GO" id="GO:0005634">
    <property type="term" value="C:nucleus"/>
    <property type="evidence" value="ECO:0007669"/>
    <property type="project" value="UniProtKB-SubCell"/>
</dbReference>
<feature type="compositionally biased region" description="Pro residues" evidence="3">
    <location>
        <begin position="211"/>
        <end position="224"/>
    </location>
</feature>
<dbReference type="GO" id="GO:0003677">
    <property type="term" value="F:DNA binding"/>
    <property type="evidence" value="ECO:0007669"/>
    <property type="project" value="UniProtKB-KW"/>
</dbReference>
<accession>A0A4X1VJS1</accession>
<name>A0A4X1VJS1_PIG</name>